<keyword evidence="3" id="KW-1185">Reference proteome</keyword>
<dbReference type="AlphaFoldDB" id="A0A1M4ZBR0"/>
<dbReference type="InterPro" id="IPR006175">
    <property type="entry name" value="YjgF/YER057c/UK114"/>
</dbReference>
<proteinExistence type="predicted"/>
<dbReference type="InterPro" id="IPR035959">
    <property type="entry name" value="RutC-like_sf"/>
</dbReference>
<reference evidence="2 3" key="1">
    <citation type="submission" date="2016-11" db="EMBL/GenBank/DDBJ databases">
        <authorList>
            <person name="Jaros S."/>
            <person name="Januszkiewicz K."/>
            <person name="Wedrychowicz H."/>
        </authorList>
    </citation>
    <scope>NUCLEOTIDE SEQUENCE [LARGE SCALE GENOMIC DNA]</scope>
    <source>
        <strain evidence="2 3">DSM 16112</strain>
    </source>
</reference>
<dbReference type="CDD" id="cd06151">
    <property type="entry name" value="YjgF_YER057c_UK114_like_3"/>
    <property type="match status" value="1"/>
</dbReference>
<dbReference type="GO" id="GO:0019239">
    <property type="term" value="F:deaminase activity"/>
    <property type="evidence" value="ECO:0007669"/>
    <property type="project" value="TreeGrafter"/>
</dbReference>
<dbReference type="SUPFAM" id="SSF55298">
    <property type="entry name" value="YjgF-like"/>
    <property type="match status" value="1"/>
</dbReference>
<evidence type="ECO:0000256" key="1">
    <source>
        <dbReference type="SAM" id="SignalP"/>
    </source>
</evidence>
<keyword evidence="1" id="KW-0732">Signal</keyword>
<dbReference type="GO" id="GO:0005829">
    <property type="term" value="C:cytosol"/>
    <property type="evidence" value="ECO:0007669"/>
    <property type="project" value="TreeGrafter"/>
</dbReference>
<name>A0A1M4ZBR0_9BURK</name>
<dbReference type="Gene3D" id="3.30.1330.40">
    <property type="entry name" value="RutC-like"/>
    <property type="match status" value="1"/>
</dbReference>
<sequence length="170" mass="17799">MSKTTPFSGRVWLASGLLLLAATQVHASGVVRHASANANSPIAAATQVAPGTTTFYLSGQVPAVQNDKADPNSAEAFGDTKTQTISVLNKIKAQLESHGLALNDVVKVQVYLVADPKTGKMDFAGFSEGYAQFFGGDPRILNARSTMQVAGLVNPGWLVEIEVTAAKALK</sequence>
<feature type="chain" id="PRO_5013177646" evidence="1">
    <location>
        <begin position="28"/>
        <end position="170"/>
    </location>
</feature>
<dbReference type="Pfam" id="PF01042">
    <property type="entry name" value="Ribonuc_L-PSP"/>
    <property type="match status" value="1"/>
</dbReference>
<organism evidence="2 3">
    <name type="scientific">Lampropedia hyalina DSM 16112</name>
    <dbReference type="NCBI Taxonomy" id="1122156"/>
    <lineage>
        <taxon>Bacteria</taxon>
        <taxon>Pseudomonadati</taxon>
        <taxon>Pseudomonadota</taxon>
        <taxon>Betaproteobacteria</taxon>
        <taxon>Burkholderiales</taxon>
        <taxon>Comamonadaceae</taxon>
        <taxon>Lampropedia</taxon>
    </lineage>
</organism>
<dbReference type="PANTHER" id="PTHR11803">
    <property type="entry name" value="2-IMINOBUTANOATE/2-IMINOPROPANOATE DEAMINASE RIDA"/>
    <property type="match status" value="1"/>
</dbReference>
<protein>
    <submittedName>
        <fullName evidence="2">Enamine deaminase RidA, house cleaning of reactive enamine intermediates, YjgF/YER057c/UK114 family</fullName>
    </submittedName>
</protein>
<feature type="signal peptide" evidence="1">
    <location>
        <begin position="1"/>
        <end position="27"/>
    </location>
</feature>
<evidence type="ECO:0000313" key="2">
    <source>
        <dbReference type="EMBL" id="SHF15247.1"/>
    </source>
</evidence>
<dbReference type="STRING" id="1122156.SAMN02745117_01408"/>
<dbReference type="PANTHER" id="PTHR11803:SF59">
    <property type="entry name" value="ENDORIBONUCLEASE"/>
    <property type="match status" value="1"/>
</dbReference>
<dbReference type="RefSeq" id="WP_200796707.1">
    <property type="nucleotide sequence ID" value="NZ_FQUZ01000014.1"/>
</dbReference>
<dbReference type="Proteomes" id="UP000184327">
    <property type="component" value="Unassembled WGS sequence"/>
</dbReference>
<accession>A0A1M4ZBR0</accession>
<dbReference type="EMBL" id="FQUZ01000014">
    <property type="protein sequence ID" value="SHF15247.1"/>
    <property type="molecule type" value="Genomic_DNA"/>
</dbReference>
<evidence type="ECO:0000313" key="3">
    <source>
        <dbReference type="Proteomes" id="UP000184327"/>
    </source>
</evidence>
<gene>
    <name evidence="2" type="ORF">SAMN02745117_01408</name>
</gene>